<accession>A0A1M4Y0R7</accession>
<dbReference type="InterPro" id="IPR006226">
    <property type="entry name" value="Mtu_PIN"/>
</dbReference>
<dbReference type="InterPro" id="IPR029060">
    <property type="entry name" value="PIN-like_dom_sf"/>
</dbReference>
<dbReference type="GO" id="GO:0090729">
    <property type="term" value="F:toxin activity"/>
    <property type="evidence" value="ECO:0007669"/>
    <property type="project" value="UniProtKB-KW"/>
</dbReference>
<dbReference type="Gene3D" id="3.40.50.1010">
    <property type="entry name" value="5'-nuclease"/>
    <property type="match status" value="1"/>
</dbReference>
<dbReference type="GO" id="GO:0004540">
    <property type="term" value="F:RNA nuclease activity"/>
    <property type="evidence" value="ECO:0007669"/>
    <property type="project" value="InterPro"/>
</dbReference>
<keyword evidence="8" id="KW-1185">Reference proteome</keyword>
<dbReference type="HAMAP" id="MF_00265">
    <property type="entry name" value="VapC_Nob1"/>
    <property type="match status" value="1"/>
</dbReference>
<evidence type="ECO:0000313" key="8">
    <source>
        <dbReference type="Proteomes" id="UP000184076"/>
    </source>
</evidence>
<feature type="binding site" evidence="5">
    <location>
        <position position="105"/>
    </location>
    <ligand>
        <name>Mg(2+)</name>
        <dbReference type="ChEBI" id="CHEBI:18420"/>
    </ligand>
</feature>
<evidence type="ECO:0000256" key="3">
    <source>
        <dbReference type="ARBA" id="ARBA00022723"/>
    </source>
</evidence>
<name>A0A1M4Y0R7_9BACT</name>
<feature type="domain" description="PIN" evidence="6">
    <location>
        <begin position="4"/>
        <end position="126"/>
    </location>
</feature>
<comment type="cofactor">
    <cofactor evidence="5">
        <name>Mg(2+)</name>
        <dbReference type="ChEBI" id="CHEBI:18420"/>
    </cofactor>
</comment>
<protein>
    <recommendedName>
        <fullName evidence="5">Ribonuclease VapC</fullName>
        <shortName evidence="5">RNase VapC</shortName>
        <ecNumber evidence="5">3.1.-.-</ecNumber>
    </recommendedName>
    <alternativeName>
        <fullName evidence="5">Toxin VapC</fullName>
    </alternativeName>
</protein>
<evidence type="ECO:0000256" key="1">
    <source>
        <dbReference type="ARBA" id="ARBA00022649"/>
    </source>
</evidence>
<feature type="binding site" evidence="5">
    <location>
        <position position="6"/>
    </location>
    <ligand>
        <name>Mg(2+)</name>
        <dbReference type="ChEBI" id="CHEBI:18420"/>
    </ligand>
</feature>
<dbReference type="STRING" id="1121391.SAMN02745206_01170"/>
<dbReference type="InterPro" id="IPR002716">
    <property type="entry name" value="PIN_dom"/>
</dbReference>
<keyword evidence="4 5" id="KW-0378">Hydrolase</keyword>
<dbReference type="Proteomes" id="UP000184076">
    <property type="component" value="Unassembled WGS sequence"/>
</dbReference>
<sequence>MRSLLDVNVLIALLDAAHVHHRQAVSWLQQEIRHGWASCPITQNGCIRILSHPAYPNPLPAAQVALRLREAVENPAHEFWPDDINLLSSPVFDWSSLVGHRQVTDIYLLALAVRHNGRLVTFDRRITLGAVKGASEKNLLILQ</sequence>
<proteinExistence type="inferred from homology"/>
<dbReference type="InterPro" id="IPR022907">
    <property type="entry name" value="VapC_family"/>
</dbReference>
<dbReference type="GO" id="GO:0045926">
    <property type="term" value="P:negative regulation of growth"/>
    <property type="evidence" value="ECO:0007669"/>
    <property type="project" value="UniProtKB-ARBA"/>
</dbReference>
<dbReference type="EC" id="3.1.-.-" evidence="5"/>
<dbReference type="GO" id="GO:0016788">
    <property type="term" value="F:hydrolase activity, acting on ester bonds"/>
    <property type="evidence" value="ECO:0007669"/>
    <property type="project" value="InterPro"/>
</dbReference>
<evidence type="ECO:0000259" key="6">
    <source>
        <dbReference type="Pfam" id="PF01850"/>
    </source>
</evidence>
<reference evidence="8" key="1">
    <citation type="submission" date="2016-11" db="EMBL/GenBank/DDBJ databases">
        <authorList>
            <person name="Varghese N."/>
            <person name="Submissions S."/>
        </authorList>
    </citation>
    <scope>NUCLEOTIDE SEQUENCE [LARGE SCALE GENOMIC DNA]</scope>
    <source>
        <strain evidence="8">DSM 9756</strain>
    </source>
</reference>
<evidence type="ECO:0000256" key="4">
    <source>
        <dbReference type="ARBA" id="ARBA00022801"/>
    </source>
</evidence>
<keyword evidence="5" id="KW-0800">Toxin</keyword>
<keyword evidence="3 5" id="KW-0479">Metal-binding</keyword>
<dbReference type="EMBL" id="FQVB01000009">
    <property type="protein sequence ID" value="SHE99417.1"/>
    <property type="molecule type" value="Genomic_DNA"/>
</dbReference>
<comment type="function">
    <text evidence="5">Toxic component of a toxin-antitoxin (TA) system. An RNase.</text>
</comment>
<evidence type="ECO:0000313" key="7">
    <source>
        <dbReference type="EMBL" id="SHE99417.1"/>
    </source>
</evidence>
<comment type="similarity">
    <text evidence="5">Belongs to the PINc/VapC protein family.</text>
</comment>
<dbReference type="OrthoDB" id="556169at2"/>
<dbReference type="SUPFAM" id="SSF88723">
    <property type="entry name" value="PIN domain-like"/>
    <property type="match status" value="1"/>
</dbReference>
<dbReference type="RefSeq" id="WP_073037844.1">
    <property type="nucleotide sequence ID" value="NZ_FQVB01000009.1"/>
</dbReference>
<dbReference type="AlphaFoldDB" id="A0A1M4Y0R7"/>
<dbReference type="Pfam" id="PF01850">
    <property type="entry name" value="PIN"/>
    <property type="match status" value="1"/>
</dbReference>
<keyword evidence="1 5" id="KW-1277">Toxin-antitoxin system</keyword>
<evidence type="ECO:0000256" key="5">
    <source>
        <dbReference type="HAMAP-Rule" id="MF_00265"/>
    </source>
</evidence>
<evidence type="ECO:0000256" key="2">
    <source>
        <dbReference type="ARBA" id="ARBA00022722"/>
    </source>
</evidence>
<organism evidence="7 8">
    <name type="scientific">Desulfacinum infernum DSM 9756</name>
    <dbReference type="NCBI Taxonomy" id="1121391"/>
    <lineage>
        <taxon>Bacteria</taxon>
        <taxon>Pseudomonadati</taxon>
        <taxon>Thermodesulfobacteriota</taxon>
        <taxon>Syntrophobacteria</taxon>
        <taxon>Syntrophobacterales</taxon>
        <taxon>Syntrophobacteraceae</taxon>
        <taxon>Desulfacinum</taxon>
    </lineage>
</organism>
<gene>
    <name evidence="5" type="primary">vapC</name>
    <name evidence="7" type="ORF">SAMN02745206_01170</name>
</gene>
<dbReference type="NCBIfam" id="TIGR00028">
    <property type="entry name" value="Mtu_PIN_fam"/>
    <property type="match status" value="1"/>
</dbReference>
<keyword evidence="2 5" id="KW-0540">Nuclease</keyword>
<dbReference type="GO" id="GO:0000287">
    <property type="term" value="F:magnesium ion binding"/>
    <property type="evidence" value="ECO:0007669"/>
    <property type="project" value="UniProtKB-UniRule"/>
</dbReference>
<keyword evidence="5" id="KW-0460">Magnesium</keyword>